<name>A0A803QZ27_CANSA</name>
<reference evidence="1" key="2">
    <citation type="submission" date="2021-03" db="UniProtKB">
        <authorList>
            <consortium name="EnsemblPlants"/>
        </authorList>
    </citation>
    <scope>IDENTIFICATION</scope>
</reference>
<sequence>MIYPYYPPPCSPSLEGLIRELPIGSQRRSATLSKVFAQDNTPKTNASLPHYFSYNKHTNPGTSK</sequence>
<accession>A0A803QZ27</accession>
<dbReference type="Gramene" id="novel_model_3115_5bd9a17a">
    <property type="protein sequence ID" value="cds.novel_model_3115_5bd9a17a"/>
    <property type="gene ID" value="novel_gene_1661_5bd9a17a"/>
</dbReference>
<dbReference type="EMBL" id="UZAU01000369">
    <property type="status" value="NOT_ANNOTATED_CDS"/>
    <property type="molecule type" value="Genomic_DNA"/>
</dbReference>
<organism evidence="1 2">
    <name type="scientific">Cannabis sativa</name>
    <name type="common">Hemp</name>
    <name type="synonym">Marijuana</name>
    <dbReference type="NCBI Taxonomy" id="3483"/>
    <lineage>
        <taxon>Eukaryota</taxon>
        <taxon>Viridiplantae</taxon>
        <taxon>Streptophyta</taxon>
        <taxon>Embryophyta</taxon>
        <taxon>Tracheophyta</taxon>
        <taxon>Spermatophyta</taxon>
        <taxon>Magnoliopsida</taxon>
        <taxon>eudicotyledons</taxon>
        <taxon>Gunneridae</taxon>
        <taxon>Pentapetalae</taxon>
        <taxon>rosids</taxon>
        <taxon>fabids</taxon>
        <taxon>Rosales</taxon>
        <taxon>Cannabaceae</taxon>
        <taxon>Cannabis</taxon>
    </lineage>
</organism>
<keyword evidence="2" id="KW-1185">Reference proteome</keyword>
<dbReference type="EnsemblPlants" id="novel_model_3115_5bd9a17a">
    <property type="protein sequence ID" value="cds.novel_model_3115_5bd9a17a"/>
    <property type="gene ID" value="novel_gene_1661_5bd9a17a"/>
</dbReference>
<evidence type="ECO:0000313" key="2">
    <source>
        <dbReference type="Proteomes" id="UP000596661"/>
    </source>
</evidence>
<proteinExistence type="predicted"/>
<evidence type="ECO:0000313" key="1">
    <source>
        <dbReference type="EnsemblPlants" id="cds.novel_model_3115_5bd9a17a"/>
    </source>
</evidence>
<dbReference type="AlphaFoldDB" id="A0A803QZ27"/>
<protein>
    <submittedName>
        <fullName evidence="1">Uncharacterized protein</fullName>
    </submittedName>
</protein>
<reference evidence="1" key="1">
    <citation type="submission" date="2018-11" db="EMBL/GenBank/DDBJ databases">
        <authorList>
            <person name="Grassa J C."/>
        </authorList>
    </citation>
    <scope>NUCLEOTIDE SEQUENCE [LARGE SCALE GENOMIC DNA]</scope>
</reference>
<dbReference type="Proteomes" id="UP000596661">
    <property type="component" value="Chromosome 4"/>
</dbReference>